<dbReference type="Gene3D" id="3.30.420.40">
    <property type="match status" value="1"/>
</dbReference>
<sequence length="104" mass="11512">TDKAHVAAIVKLVIQLAKENDSTATQILINAGEELGEMTLRAIKQSGLKENIKIGISGNIIRKIEIVKANFIKYLDMNLGNYSIYDEDISPTLGAYYEVINMNI</sequence>
<organism evidence="1">
    <name type="scientific">human gut metagenome</name>
    <dbReference type="NCBI Taxonomy" id="408170"/>
    <lineage>
        <taxon>unclassified sequences</taxon>
        <taxon>metagenomes</taxon>
        <taxon>organismal metagenomes</taxon>
    </lineage>
</organism>
<reference evidence="1" key="1">
    <citation type="submission" date="2013-12" db="EMBL/GenBank/DDBJ databases">
        <title>A Varibaculum cambriense genome reconstructed from a premature infant gut community with otherwise low bacterial novelty that shifts toward anaerobic metabolism during the third week of life.</title>
        <authorList>
            <person name="Brown C.T."/>
            <person name="Sharon I."/>
            <person name="Thomas B.C."/>
            <person name="Castelle C.J."/>
            <person name="Morowitz M.J."/>
            <person name="Banfield J.F."/>
        </authorList>
    </citation>
    <scope>NUCLEOTIDE SEQUENCE</scope>
</reference>
<comment type="caution">
    <text evidence="1">The sequence shown here is derived from an EMBL/GenBank/DDBJ whole genome shotgun (WGS) entry which is preliminary data.</text>
</comment>
<name>W1WVM1_9ZZZZ</name>
<dbReference type="AlphaFoldDB" id="W1WVM1"/>
<protein>
    <submittedName>
        <fullName evidence="1">ATPase family protein</fullName>
    </submittedName>
</protein>
<dbReference type="SUPFAM" id="SSF53067">
    <property type="entry name" value="Actin-like ATPase domain"/>
    <property type="match status" value="1"/>
</dbReference>
<accession>W1WVM1</accession>
<dbReference type="InterPro" id="IPR043129">
    <property type="entry name" value="ATPase_NBD"/>
</dbReference>
<dbReference type="EMBL" id="AZMM01018301">
    <property type="protein sequence ID" value="ETJ21951.1"/>
    <property type="molecule type" value="Genomic_DNA"/>
</dbReference>
<evidence type="ECO:0000313" key="1">
    <source>
        <dbReference type="EMBL" id="ETJ21951.1"/>
    </source>
</evidence>
<feature type="non-terminal residue" evidence="1">
    <location>
        <position position="1"/>
    </location>
</feature>
<gene>
    <name evidence="1" type="ORF">Q604_UNBC18301G0001</name>
</gene>
<proteinExistence type="predicted"/>